<comment type="caution">
    <text evidence="2">The sequence shown here is derived from an EMBL/GenBank/DDBJ whole genome shotgun (WGS) entry which is preliminary data.</text>
</comment>
<dbReference type="Gene3D" id="1.10.472.10">
    <property type="entry name" value="Cyclin-like"/>
    <property type="match status" value="1"/>
</dbReference>
<feature type="domain" description="Cyclin N-terminal" evidence="1">
    <location>
        <begin position="106"/>
        <end position="210"/>
    </location>
</feature>
<dbReference type="Pfam" id="PF00134">
    <property type="entry name" value="Cyclin_N"/>
    <property type="match status" value="1"/>
</dbReference>
<evidence type="ECO:0000313" key="2">
    <source>
        <dbReference type="EMBL" id="KAB5588212.1"/>
    </source>
</evidence>
<proteinExistence type="predicted"/>
<dbReference type="PANTHER" id="PTHR15615">
    <property type="match status" value="1"/>
</dbReference>
<keyword evidence="3" id="KW-1185">Reference proteome</keyword>
<organism evidence="2 3">
    <name type="scientific">Ceratobasidium theobromae</name>
    <dbReference type="NCBI Taxonomy" id="1582974"/>
    <lineage>
        <taxon>Eukaryota</taxon>
        <taxon>Fungi</taxon>
        <taxon>Dikarya</taxon>
        <taxon>Basidiomycota</taxon>
        <taxon>Agaricomycotina</taxon>
        <taxon>Agaricomycetes</taxon>
        <taxon>Cantharellales</taxon>
        <taxon>Ceratobasidiaceae</taxon>
        <taxon>Ceratobasidium</taxon>
    </lineage>
</organism>
<dbReference type="InterPro" id="IPR013922">
    <property type="entry name" value="Cyclin_PHO80-like"/>
</dbReference>
<dbReference type="PANTHER" id="PTHR15615:SF108">
    <property type="entry name" value="PROTEIN CNPPD1"/>
    <property type="match status" value="1"/>
</dbReference>
<dbReference type="GO" id="GO:0000307">
    <property type="term" value="C:cyclin-dependent protein kinase holoenzyme complex"/>
    <property type="evidence" value="ECO:0007669"/>
    <property type="project" value="TreeGrafter"/>
</dbReference>
<dbReference type="InterPro" id="IPR036915">
    <property type="entry name" value="Cyclin-like_sf"/>
</dbReference>
<dbReference type="OrthoDB" id="244495at2759"/>
<name>A0A5N5Q8X7_9AGAM</name>
<dbReference type="GO" id="GO:0019901">
    <property type="term" value="F:protein kinase binding"/>
    <property type="evidence" value="ECO:0007669"/>
    <property type="project" value="InterPro"/>
</dbReference>
<dbReference type="AlphaFoldDB" id="A0A5N5Q8X7"/>
<protein>
    <recommendedName>
        <fullName evidence="1">Cyclin N-terminal domain-containing protein</fullName>
    </recommendedName>
</protein>
<reference evidence="2 3" key="1">
    <citation type="journal article" date="2019" name="Fungal Biol. Biotechnol.">
        <title>Draft genome sequence of fastidious pathogen Ceratobasidium theobromae, which causes vascular-streak dieback in Theobroma cacao.</title>
        <authorList>
            <person name="Ali S.S."/>
            <person name="Asman A."/>
            <person name="Shao J."/>
            <person name="Firmansyah A.P."/>
            <person name="Susilo A.W."/>
            <person name="Rosmana A."/>
            <person name="McMahon P."/>
            <person name="Junaid M."/>
            <person name="Guest D."/>
            <person name="Kheng T.Y."/>
            <person name="Meinhardt L.W."/>
            <person name="Bailey B.A."/>
        </authorList>
    </citation>
    <scope>NUCLEOTIDE SEQUENCE [LARGE SCALE GENOMIC DNA]</scope>
    <source>
        <strain evidence="2 3">CT2</strain>
    </source>
</reference>
<accession>A0A5N5Q8X7</accession>
<gene>
    <name evidence="2" type="ORF">CTheo_8346</name>
</gene>
<sequence length="342" mass="38310">MMPTRIPSLHVLRAHVTLGLNVLYLKIESWFTLAQHSELVQAVIMTCLKMRLMPYRRIARPFIQDLAPIEPIDTSALANQYYGHEDTAKICAQYINQSFSCSDILPTTSHSTMAPTLAHFVAHTLYRTCLSPSLAFYALYLLSRLKDHFPTVTCPNGHRLYISAFMIAAKANSDNSYSNKDWCIVGQNVFSLGDINRMEREMCGFLRWILNVKPEDLRDFEAMVRKDYGSALAPPAPASVIAPKDLDFTHVERDQLFTFAHKDISCTNQSQPFAFIPEGISTSCVERSQPFAFAPEGISTSCVERSQPFAFAPEGISTSCVERSQPFAFAPEGISISCVERS</sequence>
<evidence type="ECO:0000259" key="1">
    <source>
        <dbReference type="Pfam" id="PF00134"/>
    </source>
</evidence>
<dbReference type="GO" id="GO:0005634">
    <property type="term" value="C:nucleus"/>
    <property type="evidence" value="ECO:0007669"/>
    <property type="project" value="TreeGrafter"/>
</dbReference>
<dbReference type="EMBL" id="SSOP01000525">
    <property type="protein sequence ID" value="KAB5588212.1"/>
    <property type="molecule type" value="Genomic_DNA"/>
</dbReference>
<dbReference type="InterPro" id="IPR006671">
    <property type="entry name" value="Cyclin_N"/>
</dbReference>
<dbReference type="SUPFAM" id="SSF47954">
    <property type="entry name" value="Cyclin-like"/>
    <property type="match status" value="1"/>
</dbReference>
<evidence type="ECO:0000313" key="3">
    <source>
        <dbReference type="Proteomes" id="UP000383932"/>
    </source>
</evidence>
<dbReference type="CDD" id="cd20557">
    <property type="entry name" value="CYCLIN_ScPCL1-like"/>
    <property type="match status" value="1"/>
</dbReference>
<dbReference type="GO" id="GO:0016538">
    <property type="term" value="F:cyclin-dependent protein serine/threonine kinase regulator activity"/>
    <property type="evidence" value="ECO:0007669"/>
    <property type="project" value="TreeGrafter"/>
</dbReference>
<dbReference type="Proteomes" id="UP000383932">
    <property type="component" value="Unassembled WGS sequence"/>
</dbReference>